<gene>
    <name evidence="2" type="ORF">RMAR1173_LOCUS9448</name>
</gene>
<dbReference type="AlphaFoldDB" id="A0A7S2WF15"/>
<dbReference type="EMBL" id="HBHJ01014428">
    <property type="protein sequence ID" value="CAD9684793.1"/>
    <property type="molecule type" value="Transcribed_RNA"/>
</dbReference>
<proteinExistence type="predicted"/>
<name>A0A7S2WF15_9STRA</name>
<organism evidence="2">
    <name type="scientific">Rhizochromulina marina</name>
    <dbReference type="NCBI Taxonomy" id="1034831"/>
    <lineage>
        <taxon>Eukaryota</taxon>
        <taxon>Sar</taxon>
        <taxon>Stramenopiles</taxon>
        <taxon>Ochrophyta</taxon>
        <taxon>Dictyochophyceae</taxon>
        <taxon>Rhizochromulinales</taxon>
        <taxon>Rhizochromulina</taxon>
    </lineage>
</organism>
<protein>
    <submittedName>
        <fullName evidence="2">Uncharacterized protein</fullName>
    </submittedName>
</protein>
<accession>A0A7S2WF15</accession>
<feature type="compositionally biased region" description="Acidic residues" evidence="1">
    <location>
        <begin position="259"/>
        <end position="270"/>
    </location>
</feature>
<feature type="region of interest" description="Disordered" evidence="1">
    <location>
        <begin position="251"/>
        <end position="272"/>
    </location>
</feature>
<sequence length="319" mass="34115">MPALVPDAGAQVQIWEILGTTAAAAGSLEGLGAHDLAVLARSAGLATASRSEETLRQLAELALSIHRTLFTEFSGELQHHPAALVIAANDAASIAVHVLPQCSQLCSELLPHCVLWHGAASGATEALDQDHLSPASFLRLSHQLAQHYAVFKARELLARLDEGLLSPMRMDTIPTPGDLAVRSDAVSFLMDVVELRSEIDRCPVIASAAQHQHSEACEAHQANDAQLQPPSPSDLVNFVCSRILAHLEENTRDCGSDSAQEEEEEEEEEEKAFAEEVAFLRGVLGSCMSPPTHALPTECKLVEAASFVLSCLGVDRQST</sequence>
<evidence type="ECO:0000256" key="1">
    <source>
        <dbReference type="SAM" id="MobiDB-lite"/>
    </source>
</evidence>
<reference evidence="2" key="1">
    <citation type="submission" date="2021-01" db="EMBL/GenBank/DDBJ databases">
        <authorList>
            <person name="Corre E."/>
            <person name="Pelletier E."/>
            <person name="Niang G."/>
            <person name="Scheremetjew M."/>
            <person name="Finn R."/>
            <person name="Kale V."/>
            <person name="Holt S."/>
            <person name="Cochrane G."/>
            <person name="Meng A."/>
            <person name="Brown T."/>
            <person name="Cohen L."/>
        </authorList>
    </citation>
    <scope>NUCLEOTIDE SEQUENCE</scope>
    <source>
        <strain evidence="2">CCMP1243</strain>
    </source>
</reference>
<evidence type="ECO:0000313" key="2">
    <source>
        <dbReference type="EMBL" id="CAD9684793.1"/>
    </source>
</evidence>